<organism evidence="1 2">
    <name type="scientific">Mycolicibacterium frederiksbergense</name>
    <dbReference type="NCBI Taxonomy" id="117567"/>
    <lineage>
        <taxon>Bacteria</taxon>
        <taxon>Bacillati</taxon>
        <taxon>Actinomycetota</taxon>
        <taxon>Actinomycetes</taxon>
        <taxon>Mycobacteriales</taxon>
        <taxon>Mycobacteriaceae</taxon>
        <taxon>Mycolicibacterium</taxon>
    </lineage>
</organism>
<name>A0A6H0S123_9MYCO</name>
<proteinExistence type="predicted"/>
<reference evidence="1 2" key="1">
    <citation type="submission" date="2019-04" db="EMBL/GenBank/DDBJ databases">
        <title>Draft, Whole-Genome Sequence of the Anthracene-degrading Mycobacterium frederiksbergense LB501T, Isolated from a Polycyclic Aromatic Hydrocarbon (PAH)-Contaminated Soil.</title>
        <authorList>
            <person name="Augelletti F."/>
        </authorList>
    </citation>
    <scope>NUCLEOTIDE SEQUENCE [LARGE SCALE GENOMIC DNA]</scope>
    <source>
        <strain evidence="1 2">LB 501T</strain>
    </source>
</reference>
<keyword evidence="2" id="KW-1185">Reference proteome</keyword>
<dbReference type="RefSeq" id="WP_168141799.1">
    <property type="nucleotide sequence ID" value="NZ_CBCSDT010000021.1"/>
</dbReference>
<dbReference type="Proteomes" id="UP000501849">
    <property type="component" value="Chromosome"/>
</dbReference>
<dbReference type="SUPFAM" id="SSF52980">
    <property type="entry name" value="Restriction endonuclease-like"/>
    <property type="match status" value="1"/>
</dbReference>
<protein>
    <recommendedName>
        <fullName evidence="3">DUF559 domain-containing protein</fullName>
    </recommendedName>
</protein>
<dbReference type="InterPro" id="IPR011335">
    <property type="entry name" value="Restrct_endonuc-II-like"/>
</dbReference>
<gene>
    <name evidence="1" type="ORF">EXE63_09930</name>
</gene>
<evidence type="ECO:0008006" key="3">
    <source>
        <dbReference type="Google" id="ProtNLM"/>
    </source>
</evidence>
<accession>A0A6H0S123</accession>
<evidence type="ECO:0000313" key="2">
    <source>
        <dbReference type="Proteomes" id="UP000501849"/>
    </source>
</evidence>
<dbReference type="AlphaFoldDB" id="A0A6H0S123"/>
<sequence>MGGVFVGSEALRRGVVTRNDLRRRHTKLCPDVYGPLVPTLRDRMEGAWVWSGRRSVLAGVAASAVHGARWIDRDVPIELIGTHTRSPAGLIVRRDALAEDEVAYVSGLPVTTAARTLFDLGRRLPRDEAVARMDALLRTGQVVVSDVLPLIDRHGPVRGLRALQTAMALTAVGVDSPRETWLRLALTDAGMPPEAVQIPVYEGSWMVAKIDMGWETYKVGVQYDGRHHQTDRATYVRDQRVLRACEAQDWKIIRVIAEDRLPAIVARVEATLLSRGWPRECNCVRFRAN</sequence>
<evidence type="ECO:0000313" key="1">
    <source>
        <dbReference type="EMBL" id="QIV81173.1"/>
    </source>
</evidence>
<dbReference type="EMBL" id="CP038799">
    <property type="protein sequence ID" value="QIV81173.1"/>
    <property type="molecule type" value="Genomic_DNA"/>
</dbReference>
<dbReference type="KEGG" id="mfre:EXE63_09930"/>